<dbReference type="Pfam" id="PF03734">
    <property type="entry name" value="YkuD"/>
    <property type="match status" value="1"/>
</dbReference>
<dbReference type="GO" id="GO:0071555">
    <property type="term" value="P:cell wall organization"/>
    <property type="evidence" value="ECO:0007669"/>
    <property type="project" value="UniProtKB-UniRule"/>
</dbReference>
<evidence type="ECO:0000256" key="3">
    <source>
        <dbReference type="ARBA" id="ARBA00022676"/>
    </source>
</evidence>
<protein>
    <submittedName>
        <fullName evidence="12">L,D-transpeptidase catalytic domain</fullName>
    </submittedName>
</protein>
<dbReference type="UniPathway" id="UPA00219"/>
<dbReference type="GO" id="GO:0071972">
    <property type="term" value="F:peptidoglycan L,D-transpeptidase activity"/>
    <property type="evidence" value="ECO:0007669"/>
    <property type="project" value="TreeGrafter"/>
</dbReference>
<dbReference type="GO" id="GO:0016757">
    <property type="term" value="F:glycosyltransferase activity"/>
    <property type="evidence" value="ECO:0007669"/>
    <property type="project" value="UniProtKB-KW"/>
</dbReference>
<keyword evidence="6 9" id="KW-0133">Cell shape</keyword>
<comment type="pathway">
    <text evidence="1 9">Cell wall biogenesis; peptidoglycan biosynthesis.</text>
</comment>
<dbReference type="InterPro" id="IPR005490">
    <property type="entry name" value="LD_TPept_cat_dom"/>
</dbReference>
<evidence type="ECO:0000256" key="4">
    <source>
        <dbReference type="ARBA" id="ARBA00022679"/>
    </source>
</evidence>
<feature type="chain" id="PRO_5011780765" evidence="10">
    <location>
        <begin position="24"/>
        <end position="337"/>
    </location>
</feature>
<comment type="similarity">
    <text evidence="2">Belongs to the YkuD family.</text>
</comment>
<dbReference type="CDD" id="cd16913">
    <property type="entry name" value="YkuD_like"/>
    <property type="match status" value="1"/>
</dbReference>
<dbReference type="InterPro" id="IPR038063">
    <property type="entry name" value="Transpep_catalytic_dom"/>
</dbReference>
<keyword evidence="4" id="KW-0808">Transferase</keyword>
<evidence type="ECO:0000256" key="2">
    <source>
        <dbReference type="ARBA" id="ARBA00005992"/>
    </source>
</evidence>
<proteinExistence type="inferred from homology"/>
<evidence type="ECO:0000256" key="8">
    <source>
        <dbReference type="ARBA" id="ARBA00023316"/>
    </source>
</evidence>
<dbReference type="EMBL" id="FMXQ01000004">
    <property type="protein sequence ID" value="SDB32180.1"/>
    <property type="molecule type" value="Genomic_DNA"/>
</dbReference>
<keyword evidence="5" id="KW-0378">Hydrolase</keyword>
<dbReference type="AlphaFoldDB" id="A0A1G6CH45"/>
<dbReference type="SUPFAM" id="SSF141523">
    <property type="entry name" value="L,D-transpeptidase catalytic domain-like"/>
    <property type="match status" value="1"/>
</dbReference>
<feature type="signal peptide" evidence="10">
    <location>
        <begin position="1"/>
        <end position="23"/>
    </location>
</feature>
<feature type="active site" description="Nucleophile" evidence="9">
    <location>
        <position position="177"/>
    </location>
</feature>
<feature type="active site" description="Proton donor/acceptor" evidence="9">
    <location>
        <position position="161"/>
    </location>
</feature>
<feature type="domain" description="L,D-TPase catalytic" evidence="11">
    <location>
        <begin position="68"/>
        <end position="201"/>
    </location>
</feature>
<evidence type="ECO:0000313" key="13">
    <source>
        <dbReference type="Proteomes" id="UP000199071"/>
    </source>
</evidence>
<dbReference type="InterPro" id="IPR050979">
    <property type="entry name" value="LD-transpeptidase"/>
</dbReference>
<gene>
    <name evidence="12" type="ORF">SAMN02982931_02492</name>
</gene>
<dbReference type="OrthoDB" id="8478453at2"/>
<evidence type="ECO:0000313" key="12">
    <source>
        <dbReference type="EMBL" id="SDB32180.1"/>
    </source>
</evidence>
<dbReference type="GO" id="GO:0005576">
    <property type="term" value="C:extracellular region"/>
    <property type="evidence" value="ECO:0007669"/>
    <property type="project" value="TreeGrafter"/>
</dbReference>
<evidence type="ECO:0000256" key="6">
    <source>
        <dbReference type="ARBA" id="ARBA00022960"/>
    </source>
</evidence>
<dbReference type="STRING" id="665467.SAMN02982931_02492"/>
<dbReference type="GO" id="GO:0008360">
    <property type="term" value="P:regulation of cell shape"/>
    <property type="evidence" value="ECO:0007669"/>
    <property type="project" value="UniProtKB-UniRule"/>
</dbReference>
<dbReference type="PANTHER" id="PTHR30582">
    <property type="entry name" value="L,D-TRANSPEPTIDASE"/>
    <property type="match status" value="1"/>
</dbReference>
<organism evidence="12 13">
    <name type="scientific">Bauldia litoralis</name>
    <dbReference type="NCBI Taxonomy" id="665467"/>
    <lineage>
        <taxon>Bacteria</taxon>
        <taxon>Pseudomonadati</taxon>
        <taxon>Pseudomonadota</taxon>
        <taxon>Alphaproteobacteria</taxon>
        <taxon>Hyphomicrobiales</taxon>
        <taxon>Kaistiaceae</taxon>
        <taxon>Bauldia</taxon>
    </lineage>
</organism>
<keyword evidence="13" id="KW-1185">Reference proteome</keyword>
<dbReference type="RefSeq" id="WP_090876736.1">
    <property type="nucleotide sequence ID" value="NZ_FMXQ01000004.1"/>
</dbReference>
<reference evidence="12 13" key="1">
    <citation type="submission" date="2016-10" db="EMBL/GenBank/DDBJ databases">
        <authorList>
            <person name="de Groot N.N."/>
        </authorList>
    </citation>
    <scope>NUCLEOTIDE SEQUENCE [LARGE SCALE GENOMIC DNA]</scope>
    <source>
        <strain evidence="12 13">ATCC 35022</strain>
    </source>
</reference>
<name>A0A1G6CH45_9HYPH</name>
<keyword evidence="7 9" id="KW-0573">Peptidoglycan synthesis</keyword>
<dbReference type="Gene3D" id="2.40.440.10">
    <property type="entry name" value="L,D-transpeptidase catalytic domain-like"/>
    <property type="match status" value="1"/>
</dbReference>
<accession>A0A1G6CH45</accession>
<evidence type="ECO:0000256" key="1">
    <source>
        <dbReference type="ARBA" id="ARBA00004752"/>
    </source>
</evidence>
<evidence type="ECO:0000256" key="10">
    <source>
        <dbReference type="SAM" id="SignalP"/>
    </source>
</evidence>
<keyword evidence="3" id="KW-0328">Glycosyltransferase</keyword>
<evidence type="ECO:0000256" key="5">
    <source>
        <dbReference type="ARBA" id="ARBA00022801"/>
    </source>
</evidence>
<evidence type="ECO:0000259" key="11">
    <source>
        <dbReference type="PROSITE" id="PS52029"/>
    </source>
</evidence>
<dbReference type="FunFam" id="2.40.440.10:FF:000002">
    <property type="entry name" value="L,D-transpeptidase ErfK/SrfK"/>
    <property type="match status" value="1"/>
</dbReference>
<evidence type="ECO:0000256" key="7">
    <source>
        <dbReference type="ARBA" id="ARBA00022984"/>
    </source>
</evidence>
<dbReference type="Proteomes" id="UP000199071">
    <property type="component" value="Unassembled WGS sequence"/>
</dbReference>
<dbReference type="GO" id="GO:0018104">
    <property type="term" value="P:peptidoglycan-protein cross-linking"/>
    <property type="evidence" value="ECO:0007669"/>
    <property type="project" value="TreeGrafter"/>
</dbReference>
<keyword evidence="10" id="KW-0732">Signal</keyword>
<evidence type="ECO:0000256" key="9">
    <source>
        <dbReference type="PROSITE-ProRule" id="PRU01373"/>
    </source>
</evidence>
<sequence length="337" mass="36211">MRKSVLLAAGLAIAWLGSVDANAAVKSYWDQATGKWLKYDTDAKRVVPKNYSPIKRQTVKYDGPFKPNTIVVNTAEARLYYILEGGKALKYGVGVGKEGFQWSGADWISRKAEWPGWTPPPEMIAREKKKGRILPAYMEGGPKNPLGARALYIGGTLYRIHGSNEPWSIGRAVSSGCIRLTNDDVTHLYERVKVGSRVVVLTGRESNARLAALANPPPPAPKEPDPVVADLEEPMTKDDGVVVLAPDAEPTGSIVDGARVKDDDVLVVAPVAAVAVVDEVRVKDDEALVTPVATEEVVVEEVVVEAPVKDDDVIVPAAEPAGDDVTAVMDEVETVAN</sequence>
<keyword evidence="8 9" id="KW-0961">Cell wall biogenesis/degradation</keyword>
<dbReference type="PROSITE" id="PS52029">
    <property type="entry name" value="LD_TPASE"/>
    <property type="match status" value="1"/>
</dbReference>
<dbReference type="PANTHER" id="PTHR30582:SF24">
    <property type="entry name" value="L,D-TRANSPEPTIDASE ERFK_SRFK-RELATED"/>
    <property type="match status" value="1"/>
</dbReference>